<evidence type="ECO:0000259" key="6">
    <source>
        <dbReference type="PROSITE" id="PS50893"/>
    </source>
</evidence>
<evidence type="ECO:0000256" key="3">
    <source>
        <dbReference type="ARBA" id="ARBA00022741"/>
    </source>
</evidence>
<comment type="similarity">
    <text evidence="1">Belongs to the ABC transporter superfamily.</text>
</comment>
<dbReference type="InterPro" id="IPR050319">
    <property type="entry name" value="ABC_transp_ATP-bind"/>
</dbReference>
<dbReference type="PANTHER" id="PTHR43776">
    <property type="entry name" value="TRANSPORT ATP-BINDING PROTEIN"/>
    <property type="match status" value="1"/>
</dbReference>
<feature type="domain" description="ABC transporter" evidence="6">
    <location>
        <begin position="22"/>
        <end position="273"/>
    </location>
</feature>
<dbReference type="Gene3D" id="3.40.50.300">
    <property type="entry name" value="P-loop containing nucleotide triphosphate hydrolases"/>
    <property type="match status" value="1"/>
</dbReference>
<dbReference type="SMART" id="SM00382">
    <property type="entry name" value="AAA"/>
    <property type="match status" value="1"/>
</dbReference>
<evidence type="ECO:0000256" key="5">
    <source>
        <dbReference type="SAM" id="MobiDB-lite"/>
    </source>
</evidence>
<dbReference type="PROSITE" id="PS50893">
    <property type="entry name" value="ABC_TRANSPORTER_2"/>
    <property type="match status" value="1"/>
</dbReference>
<dbReference type="InterPro" id="IPR003593">
    <property type="entry name" value="AAA+_ATPase"/>
</dbReference>
<protein>
    <submittedName>
        <fullName evidence="7">Peptide/nickel transport system ATP-binding protein</fullName>
    </submittedName>
</protein>
<dbReference type="InterPro" id="IPR013563">
    <property type="entry name" value="Oligopep_ABC_C"/>
</dbReference>
<evidence type="ECO:0000313" key="7">
    <source>
        <dbReference type="EMBL" id="MCP2307404.1"/>
    </source>
</evidence>
<dbReference type="CDD" id="cd03257">
    <property type="entry name" value="ABC_NikE_OppD_transporters"/>
    <property type="match status" value="1"/>
</dbReference>
<evidence type="ECO:0000256" key="1">
    <source>
        <dbReference type="ARBA" id="ARBA00005417"/>
    </source>
</evidence>
<reference evidence="7 8" key="1">
    <citation type="submission" date="2022-06" db="EMBL/GenBank/DDBJ databases">
        <title>Sequencing the genomes of 1000 actinobacteria strains.</title>
        <authorList>
            <person name="Klenk H.-P."/>
        </authorList>
    </citation>
    <scope>NUCLEOTIDE SEQUENCE [LARGE SCALE GENOMIC DNA]</scope>
    <source>
        <strain evidence="7 8">DSM 41656</strain>
    </source>
</reference>
<dbReference type="SUPFAM" id="SSF52540">
    <property type="entry name" value="P-loop containing nucleoside triphosphate hydrolases"/>
    <property type="match status" value="1"/>
</dbReference>
<keyword evidence="8" id="KW-1185">Reference proteome</keyword>
<evidence type="ECO:0000313" key="8">
    <source>
        <dbReference type="Proteomes" id="UP001206483"/>
    </source>
</evidence>
<dbReference type="Proteomes" id="UP001206483">
    <property type="component" value="Unassembled WGS sequence"/>
</dbReference>
<evidence type="ECO:0000256" key="2">
    <source>
        <dbReference type="ARBA" id="ARBA00022448"/>
    </source>
</evidence>
<dbReference type="PANTHER" id="PTHR43776:SF7">
    <property type="entry name" value="D,D-DIPEPTIDE TRANSPORT ATP-BINDING PROTEIN DDPF-RELATED"/>
    <property type="match status" value="1"/>
</dbReference>
<dbReference type="InterPro" id="IPR017871">
    <property type="entry name" value="ABC_transporter-like_CS"/>
</dbReference>
<organism evidence="7 8">
    <name type="scientific">Kitasatospora paracochleata</name>
    <dbReference type="NCBI Taxonomy" id="58354"/>
    <lineage>
        <taxon>Bacteria</taxon>
        <taxon>Bacillati</taxon>
        <taxon>Actinomycetota</taxon>
        <taxon>Actinomycetes</taxon>
        <taxon>Kitasatosporales</taxon>
        <taxon>Streptomycetaceae</taxon>
        <taxon>Kitasatospora</taxon>
    </lineage>
</organism>
<dbReference type="Pfam" id="PF00005">
    <property type="entry name" value="ABC_tran"/>
    <property type="match status" value="1"/>
</dbReference>
<dbReference type="NCBIfam" id="NF008453">
    <property type="entry name" value="PRK11308.1"/>
    <property type="match status" value="1"/>
</dbReference>
<dbReference type="InterPro" id="IPR003439">
    <property type="entry name" value="ABC_transporter-like_ATP-bd"/>
</dbReference>
<dbReference type="NCBIfam" id="TIGR01727">
    <property type="entry name" value="oligo_HPY"/>
    <property type="match status" value="1"/>
</dbReference>
<keyword evidence="3" id="KW-0547">Nucleotide-binding</keyword>
<name>A0ABT1IQM2_9ACTN</name>
<dbReference type="InterPro" id="IPR027417">
    <property type="entry name" value="P-loop_NTPase"/>
</dbReference>
<dbReference type="EMBL" id="JAMZDX010000001">
    <property type="protein sequence ID" value="MCP2307404.1"/>
    <property type="molecule type" value="Genomic_DNA"/>
</dbReference>
<feature type="compositionally biased region" description="Low complexity" evidence="5">
    <location>
        <begin position="351"/>
        <end position="369"/>
    </location>
</feature>
<dbReference type="RefSeq" id="WP_301329685.1">
    <property type="nucleotide sequence ID" value="NZ_BAAAUB010000033.1"/>
</dbReference>
<keyword evidence="2" id="KW-0813">Transport</keyword>
<sequence length="378" mass="40594">MSAEQTVSGAAAKPVATGTPLLEVSGLTKHFPVMGGFPFKRQVGAVQAVDDVSFTVNAGESLGLVGESGCGKSTTGRLVTRLYEPTAGSIKYMGQDIAHASRKELAPIRSEIQMIFQDPYSSLNPRHTVGTIISGPMEINGINPPQGREARVKELLEIVGLNPEHYNRFPHEFSGGQRQRIGVARALALNPKLIVADEPVSALDVSIQAQVVNLLQELQKELGIAFVFIAHDLSIVRHFSQRVAVMYLGKVVEIADRDSLYEAPRHPYTHALLSAAPDADPDNLAGERIRLTGDVPSPLNPPSGCRFRTRCWKAQEKCATEEPPLVQLSGSADGHLTACHFPEFGDVQGNAKAPATEAATAPESEAKASVPEQRESAE</sequence>
<dbReference type="GO" id="GO:0005524">
    <property type="term" value="F:ATP binding"/>
    <property type="evidence" value="ECO:0007669"/>
    <property type="project" value="UniProtKB-KW"/>
</dbReference>
<gene>
    <name evidence="7" type="ORF">FHR36_000496</name>
</gene>
<feature type="region of interest" description="Disordered" evidence="5">
    <location>
        <begin position="345"/>
        <end position="378"/>
    </location>
</feature>
<keyword evidence="4 7" id="KW-0067">ATP-binding</keyword>
<proteinExistence type="inferred from homology"/>
<accession>A0ABT1IQM2</accession>
<dbReference type="PROSITE" id="PS00211">
    <property type="entry name" value="ABC_TRANSPORTER_1"/>
    <property type="match status" value="1"/>
</dbReference>
<evidence type="ECO:0000256" key="4">
    <source>
        <dbReference type="ARBA" id="ARBA00022840"/>
    </source>
</evidence>
<comment type="caution">
    <text evidence="7">The sequence shown here is derived from an EMBL/GenBank/DDBJ whole genome shotgun (WGS) entry which is preliminary data.</text>
</comment>
<dbReference type="Pfam" id="PF08352">
    <property type="entry name" value="oligo_HPY"/>
    <property type="match status" value="1"/>
</dbReference>